<dbReference type="PROSITE" id="PS00523">
    <property type="entry name" value="SULFATASE_1"/>
    <property type="match status" value="1"/>
</dbReference>
<organism evidence="6 7">
    <name type="scientific">Sphingobacterium griseoflavum</name>
    <dbReference type="NCBI Taxonomy" id="1474952"/>
    <lineage>
        <taxon>Bacteria</taxon>
        <taxon>Pseudomonadati</taxon>
        <taxon>Bacteroidota</taxon>
        <taxon>Sphingobacteriia</taxon>
        <taxon>Sphingobacteriales</taxon>
        <taxon>Sphingobacteriaceae</taxon>
        <taxon>Sphingobacterium</taxon>
    </lineage>
</organism>
<dbReference type="PANTHER" id="PTHR42693:SF53">
    <property type="entry name" value="ENDO-4-O-SULFATASE"/>
    <property type="match status" value="1"/>
</dbReference>
<dbReference type="SUPFAM" id="SSF53649">
    <property type="entry name" value="Alkaline phosphatase-like"/>
    <property type="match status" value="1"/>
</dbReference>
<dbReference type="InterPro" id="IPR024607">
    <property type="entry name" value="Sulfatase_CS"/>
</dbReference>
<evidence type="ECO:0000313" key="7">
    <source>
        <dbReference type="Proteomes" id="UP000620550"/>
    </source>
</evidence>
<evidence type="ECO:0000256" key="4">
    <source>
        <dbReference type="ARBA" id="ARBA00022837"/>
    </source>
</evidence>
<dbReference type="Gene3D" id="3.30.1120.10">
    <property type="match status" value="1"/>
</dbReference>
<dbReference type="InterPro" id="IPR017850">
    <property type="entry name" value="Alkaline_phosphatase_core_sf"/>
</dbReference>
<evidence type="ECO:0000256" key="3">
    <source>
        <dbReference type="ARBA" id="ARBA00022801"/>
    </source>
</evidence>
<gene>
    <name evidence="6" type="ORF">GCM10017764_14750</name>
</gene>
<keyword evidence="7" id="KW-1185">Reference proteome</keyword>
<evidence type="ECO:0000313" key="6">
    <source>
        <dbReference type="EMBL" id="GHE32817.1"/>
    </source>
</evidence>
<protein>
    <submittedName>
        <fullName evidence="6">N-acetylgalactosamine-6-sulfatase</fullName>
    </submittedName>
</protein>
<sequence>MKVWKIIYQIVFYLAAGLPLWAQEQPINGKPNIIYIYADDLGYAELGAYGQQQIKTPHLDRMASEGMRFTQHYSGAPVCAPSRCMLMTGKHAGHAYIRGNYPLGGGTDESERGQMPLPEGTYTLPKMLQEAGYVTGMSGKWGLGMHNTTGSPLRQGFDYYFGYLDQRQAHSHYPTHLWENDREVPLNNTFIEVHRPLDPKTATKADFESFKGETFAPALMTARALDFIDAHQKRPFFLYLPYTLPHASLQAPDVYIDRYKDKFADTPYYGQGGYASTLYPRATYAAMISFLDDQVGLIMDKIKELGLDENTIIMFSSDNGTAFNGGVDYNFFQSVGGLHGFKMDVYEGGIREPFLVRWPGKVAPNSTSDLISAQYDVMATVAEVVDARLANTDGVSLLPTLLGNDSKQQTRSFLYWEYPEKGGQLAIRIGDWKGVKVDLKENPGNPWMLFNLQTDRGETKDVAREHPDLLKKLDEIVAREHQMSHLREWNFVDSKKP</sequence>
<keyword evidence="3" id="KW-0378">Hydrolase</keyword>
<dbReference type="InterPro" id="IPR050738">
    <property type="entry name" value="Sulfatase"/>
</dbReference>
<comment type="similarity">
    <text evidence="1">Belongs to the sulfatase family.</text>
</comment>
<dbReference type="EMBL" id="BNAF01000005">
    <property type="protein sequence ID" value="GHE32817.1"/>
    <property type="molecule type" value="Genomic_DNA"/>
</dbReference>
<name>A0ABQ3HYG0_9SPHI</name>
<dbReference type="PANTHER" id="PTHR42693">
    <property type="entry name" value="ARYLSULFATASE FAMILY MEMBER"/>
    <property type="match status" value="1"/>
</dbReference>
<dbReference type="Proteomes" id="UP000620550">
    <property type="component" value="Unassembled WGS sequence"/>
</dbReference>
<accession>A0ABQ3HYG0</accession>
<dbReference type="Pfam" id="PF00884">
    <property type="entry name" value="Sulfatase"/>
    <property type="match status" value="1"/>
</dbReference>
<evidence type="ECO:0000256" key="1">
    <source>
        <dbReference type="ARBA" id="ARBA00008779"/>
    </source>
</evidence>
<evidence type="ECO:0000259" key="5">
    <source>
        <dbReference type="Pfam" id="PF00884"/>
    </source>
</evidence>
<keyword evidence="2" id="KW-0479">Metal-binding</keyword>
<dbReference type="CDD" id="cd16145">
    <property type="entry name" value="ARS_like"/>
    <property type="match status" value="1"/>
</dbReference>
<reference evidence="7" key="1">
    <citation type="journal article" date="2019" name="Int. J. Syst. Evol. Microbiol.">
        <title>The Global Catalogue of Microorganisms (GCM) 10K type strain sequencing project: providing services to taxonomists for standard genome sequencing and annotation.</title>
        <authorList>
            <consortium name="The Broad Institute Genomics Platform"/>
            <consortium name="The Broad Institute Genome Sequencing Center for Infectious Disease"/>
            <person name="Wu L."/>
            <person name="Ma J."/>
        </authorList>
    </citation>
    <scope>NUCLEOTIDE SEQUENCE [LARGE SCALE GENOMIC DNA]</scope>
    <source>
        <strain evidence="7">CGMCC 1.12966</strain>
    </source>
</reference>
<keyword evidence="4" id="KW-0106">Calcium</keyword>
<evidence type="ECO:0000256" key="2">
    <source>
        <dbReference type="ARBA" id="ARBA00022723"/>
    </source>
</evidence>
<feature type="domain" description="Sulfatase N-terminal" evidence="5">
    <location>
        <begin position="31"/>
        <end position="386"/>
    </location>
</feature>
<comment type="caution">
    <text evidence="6">The sequence shown here is derived from an EMBL/GenBank/DDBJ whole genome shotgun (WGS) entry which is preliminary data.</text>
</comment>
<dbReference type="RefSeq" id="WP_189626008.1">
    <property type="nucleotide sequence ID" value="NZ_BNAF01000005.1"/>
</dbReference>
<dbReference type="InterPro" id="IPR000917">
    <property type="entry name" value="Sulfatase_N"/>
</dbReference>
<proteinExistence type="inferred from homology"/>
<dbReference type="Gene3D" id="3.40.720.10">
    <property type="entry name" value="Alkaline Phosphatase, subunit A"/>
    <property type="match status" value="1"/>
</dbReference>